<protein>
    <recommendedName>
        <fullName evidence="2">VWFA domain-containing protein</fullName>
    </recommendedName>
</protein>
<accession>A7RL56</accession>
<dbReference type="InParanoid" id="A7RL56"/>
<dbReference type="PhylomeDB" id="A7RL56"/>
<feature type="signal peptide" evidence="1">
    <location>
        <begin position="1"/>
        <end position="23"/>
    </location>
</feature>
<dbReference type="InterPro" id="IPR036465">
    <property type="entry name" value="vWFA_dom_sf"/>
</dbReference>
<dbReference type="HOGENOM" id="CLU_008905_4_1_1"/>
<dbReference type="PROSITE" id="PS50234">
    <property type="entry name" value="VWFA"/>
    <property type="match status" value="1"/>
</dbReference>
<evidence type="ECO:0000313" key="3">
    <source>
        <dbReference type="EMBL" id="EDO47805.1"/>
    </source>
</evidence>
<feature type="domain" description="VWFA" evidence="2">
    <location>
        <begin position="38"/>
        <end position="212"/>
    </location>
</feature>
<dbReference type="InterPro" id="IPR002035">
    <property type="entry name" value="VWF_A"/>
</dbReference>
<gene>
    <name evidence="3" type="ORF">NEMVEDRAFT_v1g198700</name>
</gene>
<dbReference type="eggNOG" id="KOG3544">
    <property type="taxonomic scope" value="Eukaryota"/>
</dbReference>
<keyword evidence="4" id="KW-1185">Reference proteome</keyword>
<evidence type="ECO:0000256" key="1">
    <source>
        <dbReference type="SAM" id="SignalP"/>
    </source>
</evidence>
<feature type="chain" id="PRO_5002711365" description="VWFA domain-containing protein" evidence="1">
    <location>
        <begin position="24"/>
        <end position="240"/>
    </location>
</feature>
<dbReference type="PANTHER" id="PTHR24020:SF20">
    <property type="entry name" value="PH DOMAIN-CONTAINING PROTEIN"/>
    <property type="match status" value="1"/>
</dbReference>
<dbReference type="PROSITE" id="PS51257">
    <property type="entry name" value="PROKAR_LIPOPROTEIN"/>
    <property type="match status" value="1"/>
</dbReference>
<evidence type="ECO:0000259" key="2">
    <source>
        <dbReference type="PROSITE" id="PS50234"/>
    </source>
</evidence>
<dbReference type="AlphaFoldDB" id="A7RL56"/>
<dbReference type="SMART" id="SM00327">
    <property type="entry name" value="VWA"/>
    <property type="match status" value="1"/>
</dbReference>
<sequence>MKMSSFLLLAAIISCMLARKAYGVELVEPYNRCYGQVELGFIVDGSRSIEASACGNFKRMLDFTQRIASGFGIASSQTRVGVGLYSTFASVPIPFGKYTSLQETVEGIKKLRYPGEGTRTGRALKLMKTHLFSQSRPKAHKVLIVLTDGTSVDDVKAPAKALRESGVEVFAVGIGEHYRPRELKDIATDTGHVLTAGFRDLMSVERKLRDAVCKSVRKAMMANAYQQGVGACASSPCYGK</sequence>
<name>A7RL56_NEMVE</name>
<dbReference type="InterPro" id="IPR050525">
    <property type="entry name" value="ECM_Assembly_Org"/>
</dbReference>
<dbReference type="Gene3D" id="3.40.50.410">
    <property type="entry name" value="von Willebrand factor, type A domain"/>
    <property type="match status" value="1"/>
</dbReference>
<dbReference type="SUPFAM" id="SSF53300">
    <property type="entry name" value="vWA-like"/>
    <property type="match status" value="1"/>
</dbReference>
<dbReference type="PANTHER" id="PTHR24020">
    <property type="entry name" value="COLLAGEN ALPHA"/>
    <property type="match status" value="1"/>
</dbReference>
<dbReference type="OMA" id="NEEICAS"/>
<proteinExistence type="predicted"/>
<dbReference type="Pfam" id="PF00092">
    <property type="entry name" value="VWA"/>
    <property type="match status" value="1"/>
</dbReference>
<dbReference type="Proteomes" id="UP000001593">
    <property type="component" value="Unassembled WGS sequence"/>
</dbReference>
<keyword evidence="1" id="KW-0732">Signal</keyword>
<organism evidence="3 4">
    <name type="scientific">Nematostella vectensis</name>
    <name type="common">Starlet sea anemone</name>
    <dbReference type="NCBI Taxonomy" id="45351"/>
    <lineage>
        <taxon>Eukaryota</taxon>
        <taxon>Metazoa</taxon>
        <taxon>Cnidaria</taxon>
        <taxon>Anthozoa</taxon>
        <taxon>Hexacorallia</taxon>
        <taxon>Actiniaria</taxon>
        <taxon>Edwardsiidae</taxon>
        <taxon>Nematostella</taxon>
    </lineage>
</organism>
<evidence type="ECO:0000313" key="4">
    <source>
        <dbReference type="Proteomes" id="UP000001593"/>
    </source>
</evidence>
<dbReference type="EMBL" id="DS469517">
    <property type="protein sequence ID" value="EDO47805.1"/>
    <property type="molecule type" value="Genomic_DNA"/>
</dbReference>
<reference evidence="3 4" key="1">
    <citation type="journal article" date="2007" name="Science">
        <title>Sea anemone genome reveals ancestral eumetazoan gene repertoire and genomic organization.</title>
        <authorList>
            <person name="Putnam N.H."/>
            <person name="Srivastava M."/>
            <person name="Hellsten U."/>
            <person name="Dirks B."/>
            <person name="Chapman J."/>
            <person name="Salamov A."/>
            <person name="Terry A."/>
            <person name="Shapiro H."/>
            <person name="Lindquist E."/>
            <person name="Kapitonov V.V."/>
            <person name="Jurka J."/>
            <person name="Genikhovich G."/>
            <person name="Grigoriev I.V."/>
            <person name="Lucas S.M."/>
            <person name="Steele R.E."/>
            <person name="Finnerty J.R."/>
            <person name="Technau U."/>
            <person name="Martindale M.Q."/>
            <person name="Rokhsar D.S."/>
        </authorList>
    </citation>
    <scope>NUCLEOTIDE SEQUENCE [LARGE SCALE GENOMIC DNA]</scope>
    <source>
        <strain evidence="4">CH2 X CH6</strain>
    </source>
</reference>
<dbReference type="FunCoup" id="A7RL56">
    <property type="interactions" value="37"/>
</dbReference>